<dbReference type="GO" id="GO:0060236">
    <property type="term" value="P:regulation of mitotic spindle organization"/>
    <property type="evidence" value="ECO:0007669"/>
    <property type="project" value="TreeGrafter"/>
</dbReference>
<dbReference type="OrthoDB" id="10020858at2759"/>
<evidence type="ECO:0000256" key="3">
    <source>
        <dbReference type="ARBA" id="ARBA00022618"/>
    </source>
</evidence>
<dbReference type="PANTHER" id="PTHR14728:SF2">
    <property type="entry name" value="PROTEIN AURORA BOREALIS"/>
    <property type="match status" value="1"/>
</dbReference>
<dbReference type="GO" id="GO:0007088">
    <property type="term" value="P:regulation of mitotic nuclear division"/>
    <property type="evidence" value="ECO:0007669"/>
    <property type="project" value="TreeGrafter"/>
</dbReference>
<feature type="compositionally biased region" description="Polar residues" evidence="6">
    <location>
        <begin position="33"/>
        <end position="48"/>
    </location>
</feature>
<keyword evidence="5" id="KW-0131">Cell cycle</keyword>
<dbReference type="EMBL" id="LJIJ01000554">
    <property type="protein sequence ID" value="ODM96312.1"/>
    <property type="molecule type" value="Genomic_DNA"/>
</dbReference>
<dbReference type="PANTHER" id="PTHR14728">
    <property type="entry name" value="PROTEIN AURORA BOREALIS"/>
    <property type="match status" value="1"/>
</dbReference>
<protein>
    <recommendedName>
        <fullName evidence="2">Protein aurora borealis</fullName>
    </recommendedName>
</protein>
<feature type="compositionally biased region" description="Polar residues" evidence="6">
    <location>
        <begin position="416"/>
        <end position="432"/>
    </location>
</feature>
<dbReference type="Proteomes" id="UP000094527">
    <property type="component" value="Unassembled WGS sequence"/>
</dbReference>
<sequence length="479" mass="52487">MDSVKVESPFRSPNVTNLPPRSRAGSGSSSSSEKQSPARQTPTNVYSNSHHSSHSGSGGDENDPHSRSSSGNNGGDYSRINPFEKDVLAGLHGSFWSPSIMEIHETPPQRSWAIEHLAHLFPKDIENSPSTHQNSLPVDPQTEAKAQADIDSYFSRGPIVPTPSPMKEKQNHVNYSELSRFGKNTVPFIHMGQSPIARGGGVGMNNGMIKKKKLVPVIEKWTQTVISFPAELPEHVEEVLSQYFQSGELCGSSNEANACCSQRSEASENADCGDNDSGKNSSLNTSIRRRLDLSFGEDDSNDPTATTSPIPIVDPFRKNHMVSTPPNFSTTTTTSTTGFNTTTTELEIQLMRCEFTPEARGMMVAITPGITPIQDEADDTRSNACSTPRRINSNSRRWTFREDSVFPVSPMEDCQRSSISPNAGGSKETMQVNLRRCRVETPKANRKTGSGLSLDDSQIMDVFSPPAKLPRRSLENENR</sequence>
<dbReference type="PRINTS" id="PR02038">
    <property type="entry name" value="AURORABORA"/>
</dbReference>
<evidence type="ECO:0000256" key="6">
    <source>
        <dbReference type="SAM" id="MobiDB-lite"/>
    </source>
</evidence>
<feature type="compositionally biased region" description="Low complexity" evidence="6">
    <location>
        <begin position="21"/>
        <end position="32"/>
    </location>
</feature>
<evidence type="ECO:0000256" key="1">
    <source>
        <dbReference type="ARBA" id="ARBA00010963"/>
    </source>
</evidence>
<keyword evidence="3" id="KW-0132">Cell division</keyword>
<evidence type="ECO:0000256" key="2">
    <source>
        <dbReference type="ARBA" id="ARBA00020055"/>
    </source>
</evidence>
<dbReference type="GO" id="GO:0005737">
    <property type="term" value="C:cytoplasm"/>
    <property type="evidence" value="ECO:0007669"/>
    <property type="project" value="TreeGrafter"/>
</dbReference>
<evidence type="ECO:0000313" key="8">
    <source>
        <dbReference type="Proteomes" id="UP000094527"/>
    </source>
</evidence>
<comment type="caution">
    <text evidence="7">The sequence shown here is derived from an EMBL/GenBank/DDBJ whole genome shotgun (WGS) entry which is preliminary data.</text>
</comment>
<feature type="region of interest" description="Disordered" evidence="6">
    <location>
        <begin position="294"/>
        <end position="338"/>
    </location>
</feature>
<dbReference type="STRING" id="48709.A0A1D2MTQ5"/>
<comment type="similarity">
    <text evidence="1">Belongs to the BORA family.</text>
</comment>
<reference evidence="7 8" key="1">
    <citation type="journal article" date="2016" name="Genome Biol. Evol.">
        <title>Gene Family Evolution Reflects Adaptation to Soil Environmental Stressors in the Genome of the Collembolan Orchesella cincta.</title>
        <authorList>
            <person name="Faddeeva-Vakhrusheva A."/>
            <person name="Derks M.F."/>
            <person name="Anvar S.Y."/>
            <person name="Agamennone V."/>
            <person name="Suring W."/>
            <person name="Smit S."/>
            <person name="van Straalen N.M."/>
            <person name="Roelofs D."/>
        </authorList>
    </citation>
    <scope>NUCLEOTIDE SEQUENCE [LARGE SCALE GENOMIC DNA]</scope>
    <source>
        <tissue evidence="7">Mixed pool</tissue>
    </source>
</reference>
<feature type="region of interest" description="Disordered" evidence="6">
    <location>
        <begin position="1"/>
        <end position="81"/>
    </location>
</feature>
<dbReference type="GO" id="GO:0019901">
    <property type="term" value="F:protein kinase binding"/>
    <property type="evidence" value="ECO:0007669"/>
    <property type="project" value="TreeGrafter"/>
</dbReference>
<dbReference type="GO" id="GO:0005634">
    <property type="term" value="C:nucleus"/>
    <property type="evidence" value="ECO:0007669"/>
    <property type="project" value="TreeGrafter"/>
</dbReference>
<evidence type="ECO:0000256" key="5">
    <source>
        <dbReference type="ARBA" id="ARBA00023306"/>
    </source>
</evidence>
<feature type="region of interest" description="Disordered" evidence="6">
    <location>
        <begin position="266"/>
        <end position="285"/>
    </location>
</feature>
<feature type="region of interest" description="Disordered" evidence="6">
    <location>
        <begin position="411"/>
        <end position="479"/>
    </location>
</feature>
<dbReference type="GO" id="GO:0051301">
    <property type="term" value="P:cell division"/>
    <property type="evidence" value="ECO:0007669"/>
    <property type="project" value="UniProtKB-KW"/>
</dbReference>
<keyword evidence="4" id="KW-0498">Mitosis</keyword>
<gene>
    <name evidence="7" type="ORF">Ocin01_10375</name>
</gene>
<accession>A0A1D2MTQ5</accession>
<evidence type="ECO:0000313" key="7">
    <source>
        <dbReference type="EMBL" id="ODM96312.1"/>
    </source>
</evidence>
<proteinExistence type="inferred from homology"/>
<name>A0A1D2MTQ5_ORCCI</name>
<keyword evidence="8" id="KW-1185">Reference proteome</keyword>
<dbReference type="AlphaFoldDB" id="A0A1D2MTQ5"/>
<feature type="compositionally biased region" description="Low complexity" evidence="6">
    <location>
        <begin position="324"/>
        <end position="338"/>
    </location>
</feature>
<dbReference type="InterPro" id="IPR023252">
    <property type="entry name" value="Aurora_borealis_protein"/>
</dbReference>
<organism evidence="7 8">
    <name type="scientific">Orchesella cincta</name>
    <name type="common">Springtail</name>
    <name type="synonym">Podura cincta</name>
    <dbReference type="NCBI Taxonomy" id="48709"/>
    <lineage>
        <taxon>Eukaryota</taxon>
        <taxon>Metazoa</taxon>
        <taxon>Ecdysozoa</taxon>
        <taxon>Arthropoda</taxon>
        <taxon>Hexapoda</taxon>
        <taxon>Collembola</taxon>
        <taxon>Entomobryomorpha</taxon>
        <taxon>Entomobryoidea</taxon>
        <taxon>Orchesellidae</taxon>
        <taxon>Orchesellinae</taxon>
        <taxon>Orchesella</taxon>
    </lineage>
</organism>
<evidence type="ECO:0000256" key="4">
    <source>
        <dbReference type="ARBA" id="ARBA00022776"/>
    </source>
</evidence>
<dbReference type="Pfam" id="PF15280">
    <property type="entry name" value="BORA_N"/>
    <property type="match status" value="1"/>
</dbReference>